<dbReference type="PANTHER" id="PTHR16166">
    <property type="entry name" value="VACUOLAR PROTEIN SORTING-ASSOCIATED PROTEIN VPS13"/>
    <property type="match status" value="1"/>
</dbReference>
<name>K3X4F2_GLOUD</name>
<reference evidence="3" key="1">
    <citation type="journal article" date="2010" name="Genome Biol.">
        <title>Genome sequence of the necrotrophic plant pathogen Pythium ultimum reveals original pathogenicity mechanisms and effector repertoire.</title>
        <authorList>
            <person name="Levesque C.A."/>
            <person name="Brouwer H."/>
            <person name="Cano L."/>
            <person name="Hamilton J.P."/>
            <person name="Holt C."/>
            <person name="Huitema E."/>
            <person name="Raffaele S."/>
            <person name="Robideau G.P."/>
            <person name="Thines M."/>
            <person name="Win J."/>
            <person name="Zerillo M.M."/>
            <person name="Beakes G.W."/>
            <person name="Boore J.L."/>
            <person name="Busam D."/>
            <person name="Dumas B."/>
            <person name="Ferriera S."/>
            <person name="Fuerstenberg S.I."/>
            <person name="Gachon C.M."/>
            <person name="Gaulin E."/>
            <person name="Govers F."/>
            <person name="Grenville-Briggs L."/>
            <person name="Horner N."/>
            <person name="Hostetler J."/>
            <person name="Jiang R.H."/>
            <person name="Johnson J."/>
            <person name="Krajaejun T."/>
            <person name="Lin H."/>
            <person name="Meijer H.J."/>
            <person name="Moore B."/>
            <person name="Morris P."/>
            <person name="Phuntmart V."/>
            <person name="Puiu D."/>
            <person name="Shetty J."/>
            <person name="Stajich J.E."/>
            <person name="Tripathy S."/>
            <person name="Wawra S."/>
            <person name="van West P."/>
            <person name="Whitty B.R."/>
            <person name="Coutinho P.M."/>
            <person name="Henrissat B."/>
            <person name="Martin F."/>
            <person name="Thomas P.D."/>
            <person name="Tyler B.M."/>
            <person name="De Vries R.P."/>
            <person name="Kamoun S."/>
            <person name="Yandell M."/>
            <person name="Tisserat N."/>
            <person name="Buell C.R."/>
        </authorList>
    </citation>
    <scope>NUCLEOTIDE SEQUENCE</scope>
    <source>
        <strain evidence="3">DAOM:BR144</strain>
    </source>
</reference>
<dbReference type="GO" id="GO:0045053">
    <property type="term" value="P:protein retention in Golgi apparatus"/>
    <property type="evidence" value="ECO:0007669"/>
    <property type="project" value="TreeGrafter"/>
</dbReference>
<evidence type="ECO:0000313" key="3">
    <source>
        <dbReference type="Proteomes" id="UP000019132"/>
    </source>
</evidence>
<dbReference type="eggNOG" id="KOG1809">
    <property type="taxonomic scope" value="Eukaryota"/>
</dbReference>
<organism evidence="2 3">
    <name type="scientific">Globisporangium ultimum (strain ATCC 200006 / CBS 805.95 / DAOM BR144)</name>
    <name type="common">Pythium ultimum</name>
    <dbReference type="NCBI Taxonomy" id="431595"/>
    <lineage>
        <taxon>Eukaryota</taxon>
        <taxon>Sar</taxon>
        <taxon>Stramenopiles</taxon>
        <taxon>Oomycota</taxon>
        <taxon>Peronosporomycetes</taxon>
        <taxon>Pythiales</taxon>
        <taxon>Pythiaceae</taxon>
        <taxon>Globisporangium</taxon>
    </lineage>
</organism>
<dbReference type="EMBL" id="GL376621">
    <property type="status" value="NOT_ANNOTATED_CDS"/>
    <property type="molecule type" value="Genomic_DNA"/>
</dbReference>
<dbReference type="Proteomes" id="UP000019132">
    <property type="component" value="Unassembled WGS sequence"/>
</dbReference>
<dbReference type="VEuPathDB" id="FungiDB:PYU1_G012075"/>
<dbReference type="HOGENOM" id="CLU_853867_0_0_1"/>
<dbReference type="InParanoid" id="K3X4F2"/>
<protein>
    <recommendedName>
        <fullName evidence="4">Chorein N-terminal domain-containing protein</fullName>
    </recommendedName>
</protein>
<evidence type="ECO:0008006" key="4">
    <source>
        <dbReference type="Google" id="ProtNLM"/>
    </source>
</evidence>
<dbReference type="InterPro" id="IPR026847">
    <property type="entry name" value="VPS13"/>
</dbReference>
<dbReference type="PANTHER" id="PTHR16166:SF93">
    <property type="entry name" value="INTERMEMBRANE LIPID TRANSFER PROTEIN VPS13"/>
    <property type="match status" value="1"/>
</dbReference>
<comment type="similarity">
    <text evidence="1">Belongs to the VPS13 family.</text>
</comment>
<reference evidence="3" key="2">
    <citation type="submission" date="2010-04" db="EMBL/GenBank/DDBJ databases">
        <authorList>
            <person name="Buell R."/>
            <person name="Hamilton J."/>
            <person name="Hostetler J."/>
        </authorList>
    </citation>
    <scope>NUCLEOTIDE SEQUENCE [LARGE SCALE GENOMIC DNA]</scope>
    <source>
        <strain evidence="3">DAOM:BR144</strain>
    </source>
</reference>
<evidence type="ECO:0000313" key="2">
    <source>
        <dbReference type="EnsemblProtists" id="PYU1_T012101"/>
    </source>
</evidence>
<keyword evidence="3" id="KW-1185">Reference proteome</keyword>
<accession>K3X4F2</accession>
<sequence length="326" mass="37400">MLEGPLKSWICYFLDQYVDSESVQVSAKLWKSSERLKLENLTLKKSIIPSWLPFRLKTGFIGQFEADLPISAIFGNASAKIKFIDVLIVLAPLQHDEDEQQEEVASLIEQKMQHLEQDLLDRWNGPQVPEYTVPHESEGYFGTDGWIGRTMTKLIDNLQIDIRNLHIRIEGFWYPTTPLRDPYSSSSSRNSQANPAHVNSAKFAAGITLGALSAVTTPSSWRIDGFDDEKEKLPAEKSHLVFKLINALELSAYVDPHALHFIHSRVHPKWRVMVSEQLKITERNAAIESEKTVHIVEEYLLLWKQIMSMKKDDLEMLKKSEAIWKM</sequence>
<dbReference type="EnsemblProtists" id="PYU1_T012101">
    <property type="protein sequence ID" value="PYU1_T012101"/>
    <property type="gene ID" value="PYU1_G012075"/>
</dbReference>
<proteinExistence type="inferred from homology"/>
<evidence type="ECO:0000256" key="1">
    <source>
        <dbReference type="ARBA" id="ARBA00006545"/>
    </source>
</evidence>
<dbReference type="AlphaFoldDB" id="K3X4F2"/>
<dbReference type="GO" id="GO:0006623">
    <property type="term" value="P:protein targeting to vacuole"/>
    <property type="evidence" value="ECO:0007669"/>
    <property type="project" value="TreeGrafter"/>
</dbReference>
<reference evidence="2" key="3">
    <citation type="submission" date="2015-02" db="UniProtKB">
        <authorList>
            <consortium name="EnsemblProtists"/>
        </authorList>
    </citation>
    <scope>IDENTIFICATION</scope>
    <source>
        <strain evidence="2">DAOM BR144</strain>
    </source>
</reference>